<sequence length="46" mass="5392">MAVYMKVPEVTKVNKVNKVNKVKSSFMFRCERTAHARLYESPECKN</sequence>
<reference evidence="1" key="1">
    <citation type="journal article" date="2021" name="Microb. Physiol.">
        <title>Proteogenomic Insights into the Physiology of Marine, Sulfate-Reducing, Filamentous Desulfonema limicola and Desulfonema magnum.</title>
        <authorList>
            <person name="Schnaars V."/>
            <person name="Wohlbrand L."/>
            <person name="Scheve S."/>
            <person name="Hinrichs C."/>
            <person name="Reinhardt R."/>
            <person name="Rabus R."/>
        </authorList>
    </citation>
    <scope>NUCLEOTIDE SEQUENCE</scope>
    <source>
        <strain evidence="1">4be13</strain>
    </source>
</reference>
<proteinExistence type="predicted"/>
<accession>A0A975GMK9</accession>
<name>A0A975GMK9_9BACT</name>
<dbReference type="KEGG" id="dmm:dnm_027990"/>
<organism evidence="1 2">
    <name type="scientific">Desulfonema magnum</name>
    <dbReference type="NCBI Taxonomy" id="45655"/>
    <lineage>
        <taxon>Bacteria</taxon>
        <taxon>Pseudomonadati</taxon>
        <taxon>Thermodesulfobacteriota</taxon>
        <taxon>Desulfobacteria</taxon>
        <taxon>Desulfobacterales</taxon>
        <taxon>Desulfococcaceae</taxon>
        <taxon>Desulfonema</taxon>
    </lineage>
</organism>
<keyword evidence="2" id="KW-1185">Reference proteome</keyword>
<dbReference type="EMBL" id="CP061800">
    <property type="protein sequence ID" value="QTA86775.1"/>
    <property type="molecule type" value="Genomic_DNA"/>
</dbReference>
<gene>
    <name evidence="1" type="ORF">dnm_027990</name>
</gene>
<protein>
    <submittedName>
        <fullName evidence="1">Uncharacterized protein</fullName>
    </submittedName>
</protein>
<dbReference type="Proteomes" id="UP000663722">
    <property type="component" value="Chromosome"/>
</dbReference>
<evidence type="ECO:0000313" key="1">
    <source>
        <dbReference type="EMBL" id="QTA86775.1"/>
    </source>
</evidence>
<evidence type="ECO:0000313" key="2">
    <source>
        <dbReference type="Proteomes" id="UP000663722"/>
    </source>
</evidence>
<dbReference type="AlphaFoldDB" id="A0A975GMK9"/>